<dbReference type="InterPro" id="IPR016181">
    <property type="entry name" value="Acyl_CoA_acyltransferase"/>
</dbReference>
<reference evidence="3 4" key="1">
    <citation type="submission" date="2019-02" db="EMBL/GenBank/DDBJ databases">
        <title>Draft genome sequence of Muricauda sp. 176CP4-71.</title>
        <authorList>
            <person name="Park J.-S."/>
        </authorList>
    </citation>
    <scope>NUCLEOTIDE SEQUENCE [LARGE SCALE GENOMIC DNA]</scope>
    <source>
        <strain evidence="3 4">176CP4-71</strain>
    </source>
</reference>
<dbReference type="EMBL" id="SGIU01000001">
    <property type="protein sequence ID" value="TAI49095.1"/>
    <property type="molecule type" value="Genomic_DNA"/>
</dbReference>
<sequence>MQIKQANISDLELLVPLFDAYRQFYEQKTDKDSAREFLKERFQKEENIVFMAMLNNQAIGFTQLYATFSSVSMKPFYILNDLYVNSEHRHMGIGEALLEKAKDHCAKKNFKGLALETALDNPAQNLYERLGWKKDEAYLHYFWSNPE</sequence>
<dbReference type="OrthoDB" id="9792929at2"/>
<keyword evidence="4" id="KW-1185">Reference proteome</keyword>
<feature type="domain" description="N-acetyltransferase" evidence="2">
    <location>
        <begin position="1"/>
        <end position="147"/>
    </location>
</feature>
<keyword evidence="1 3" id="KW-0808">Transferase</keyword>
<evidence type="ECO:0000259" key="2">
    <source>
        <dbReference type="PROSITE" id="PS51186"/>
    </source>
</evidence>
<dbReference type="PROSITE" id="PS51186">
    <property type="entry name" value="GNAT"/>
    <property type="match status" value="1"/>
</dbReference>
<dbReference type="PANTHER" id="PTHR13947:SF37">
    <property type="entry name" value="LD18367P"/>
    <property type="match status" value="1"/>
</dbReference>
<dbReference type="GO" id="GO:0008080">
    <property type="term" value="F:N-acetyltransferase activity"/>
    <property type="evidence" value="ECO:0007669"/>
    <property type="project" value="InterPro"/>
</dbReference>
<organism evidence="3 4">
    <name type="scientific">Flagellimonas allohymeniacidonis</name>
    <dbReference type="NCBI Taxonomy" id="2517819"/>
    <lineage>
        <taxon>Bacteria</taxon>
        <taxon>Pseudomonadati</taxon>
        <taxon>Bacteroidota</taxon>
        <taxon>Flavobacteriia</taxon>
        <taxon>Flavobacteriales</taxon>
        <taxon>Flavobacteriaceae</taxon>
        <taxon>Flagellimonas</taxon>
    </lineage>
</organism>
<dbReference type="Pfam" id="PF00583">
    <property type="entry name" value="Acetyltransf_1"/>
    <property type="match status" value="1"/>
</dbReference>
<gene>
    <name evidence="3" type="ORF">EW142_04685</name>
</gene>
<dbReference type="Gene3D" id="3.40.630.30">
    <property type="match status" value="1"/>
</dbReference>
<evidence type="ECO:0000313" key="4">
    <source>
        <dbReference type="Proteomes" id="UP000291981"/>
    </source>
</evidence>
<name>A0A4Q8QF43_9FLAO</name>
<dbReference type="Proteomes" id="UP000291981">
    <property type="component" value="Unassembled WGS sequence"/>
</dbReference>
<dbReference type="AlphaFoldDB" id="A0A4Q8QF43"/>
<evidence type="ECO:0000313" key="3">
    <source>
        <dbReference type="EMBL" id="TAI49095.1"/>
    </source>
</evidence>
<dbReference type="PANTHER" id="PTHR13947">
    <property type="entry name" value="GNAT FAMILY N-ACETYLTRANSFERASE"/>
    <property type="match status" value="1"/>
</dbReference>
<dbReference type="InterPro" id="IPR000182">
    <property type="entry name" value="GNAT_dom"/>
</dbReference>
<dbReference type="CDD" id="cd04301">
    <property type="entry name" value="NAT_SF"/>
    <property type="match status" value="1"/>
</dbReference>
<protein>
    <submittedName>
        <fullName evidence="3">GNAT family N-acetyltransferase</fullName>
    </submittedName>
</protein>
<accession>A0A4Q8QF43</accession>
<dbReference type="SUPFAM" id="SSF55729">
    <property type="entry name" value="Acyl-CoA N-acyltransferases (Nat)"/>
    <property type="match status" value="1"/>
</dbReference>
<comment type="caution">
    <text evidence="3">The sequence shown here is derived from an EMBL/GenBank/DDBJ whole genome shotgun (WGS) entry which is preliminary data.</text>
</comment>
<dbReference type="RefSeq" id="WP_130610348.1">
    <property type="nucleotide sequence ID" value="NZ_SGIU01000001.1"/>
</dbReference>
<proteinExistence type="predicted"/>
<dbReference type="InterPro" id="IPR050769">
    <property type="entry name" value="NAT_camello-type"/>
</dbReference>
<evidence type="ECO:0000256" key="1">
    <source>
        <dbReference type="ARBA" id="ARBA00022679"/>
    </source>
</evidence>